<keyword evidence="3" id="KW-1185">Reference proteome</keyword>
<protein>
    <recommendedName>
        <fullName evidence="1">ZNFX1 domain-containing protein</fullName>
    </recommendedName>
</protein>
<dbReference type="Proteomes" id="UP001497497">
    <property type="component" value="Unassembled WGS sequence"/>
</dbReference>
<organism evidence="2 3">
    <name type="scientific">Lymnaea stagnalis</name>
    <name type="common">Great pond snail</name>
    <name type="synonym">Helix stagnalis</name>
    <dbReference type="NCBI Taxonomy" id="6523"/>
    <lineage>
        <taxon>Eukaryota</taxon>
        <taxon>Metazoa</taxon>
        <taxon>Spiralia</taxon>
        <taxon>Lophotrochozoa</taxon>
        <taxon>Mollusca</taxon>
        <taxon>Gastropoda</taxon>
        <taxon>Heterobranchia</taxon>
        <taxon>Euthyneura</taxon>
        <taxon>Panpulmonata</taxon>
        <taxon>Hygrophila</taxon>
        <taxon>Lymnaeoidea</taxon>
        <taxon>Lymnaeidae</taxon>
        <taxon>Lymnaea</taxon>
    </lineage>
</organism>
<dbReference type="AlphaFoldDB" id="A0AAV2HM01"/>
<proteinExistence type="predicted"/>
<comment type="caution">
    <text evidence="2">The sequence shown here is derived from an EMBL/GenBank/DDBJ whole genome shotgun (WGS) entry which is preliminary data.</text>
</comment>
<evidence type="ECO:0000313" key="3">
    <source>
        <dbReference type="Proteomes" id="UP001497497"/>
    </source>
</evidence>
<dbReference type="InterPro" id="IPR057373">
    <property type="entry name" value="ZNFX1"/>
</dbReference>
<dbReference type="Pfam" id="PF25396">
    <property type="entry name" value="ZNFX1"/>
    <property type="match status" value="1"/>
</dbReference>
<name>A0AAV2HM01_LYMST</name>
<evidence type="ECO:0000259" key="1">
    <source>
        <dbReference type="Pfam" id="PF25396"/>
    </source>
</evidence>
<gene>
    <name evidence="2" type="ORF">GSLYS_00007854001</name>
</gene>
<sequence length="413" mass="47407">MAHKIESEVDEKLKSEMETFNTDHVLDFSSRRVSHERLKEWSCIDDADRLVVRISKLSKILEEFLSQDQLQEDSVLLLVKILAHATTAREEMADLHKVLDVVGKSRFLVDHVRLFILCVLETMAPRDVHEFVFATVTLLKTICHELPEHAMKCVLTSAQMLTVAKHMETLVQDKHLTESMMAVDKLGKQIYMKKKASEFKSQLKCLTAVNDDEDPPECYRSLPIVPSVSELTAPTKIFLRKAVTDGPYKDANHYLDVQFRLLRQDFFYYLQQGITLMRQSKDLSAFHNQALRLFHNVRVVGMSLEHKCNYVLQLKHRHRTKSNVKKKTCLTLGSIVFLSKDRFQTIIVAIVSSLEFLQKENIIIAIDIKEGMDFVFNSTATDIFTLAKASVEGMRITVVMFRALLSCLIGKRC</sequence>
<dbReference type="EMBL" id="CAXITT010000155">
    <property type="protein sequence ID" value="CAL1533894.1"/>
    <property type="molecule type" value="Genomic_DNA"/>
</dbReference>
<reference evidence="2 3" key="1">
    <citation type="submission" date="2024-04" db="EMBL/GenBank/DDBJ databases">
        <authorList>
            <consortium name="Genoscope - CEA"/>
            <person name="William W."/>
        </authorList>
    </citation>
    <scope>NUCLEOTIDE SEQUENCE [LARGE SCALE GENOMIC DNA]</scope>
</reference>
<evidence type="ECO:0000313" key="2">
    <source>
        <dbReference type="EMBL" id="CAL1533894.1"/>
    </source>
</evidence>
<accession>A0AAV2HM01</accession>
<feature type="domain" description="ZNFX1" evidence="1">
    <location>
        <begin position="287"/>
        <end position="375"/>
    </location>
</feature>